<dbReference type="AlphaFoldDB" id="A0AAV4W245"/>
<reference evidence="2 3" key="1">
    <citation type="submission" date="2021-06" db="EMBL/GenBank/DDBJ databases">
        <title>Caerostris extrusa draft genome.</title>
        <authorList>
            <person name="Kono N."/>
            <person name="Arakawa K."/>
        </authorList>
    </citation>
    <scope>NUCLEOTIDE SEQUENCE [LARGE SCALE GENOMIC DNA]</scope>
</reference>
<dbReference type="Proteomes" id="UP001054945">
    <property type="component" value="Unassembled WGS sequence"/>
</dbReference>
<evidence type="ECO:0000313" key="3">
    <source>
        <dbReference type="Proteomes" id="UP001054945"/>
    </source>
</evidence>
<sequence>MTGVLATFRLPFLKSLIRCLGPAVQTPILTLGDRVRTARYSGIRDCRAILRAARDLQDKRGRKKRKGVEAPPPIRSSAEGRQTGSFIYNMARANLAKAACEESIWDFSRLVRSVFLHTGESSTSV</sequence>
<proteinExistence type="predicted"/>
<evidence type="ECO:0000313" key="2">
    <source>
        <dbReference type="EMBL" id="GIY75964.1"/>
    </source>
</evidence>
<comment type="caution">
    <text evidence="2">The sequence shown here is derived from an EMBL/GenBank/DDBJ whole genome shotgun (WGS) entry which is preliminary data.</text>
</comment>
<accession>A0AAV4W245</accession>
<evidence type="ECO:0000256" key="1">
    <source>
        <dbReference type="SAM" id="MobiDB-lite"/>
    </source>
</evidence>
<gene>
    <name evidence="2" type="ORF">CEXT_812431</name>
</gene>
<keyword evidence="3" id="KW-1185">Reference proteome</keyword>
<name>A0AAV4W245_CAEEX</name>
<protein>
    <submittedName>
        <fullName evidence="2">Uncharacterized protein</fullName>
    </submittedName>
</protein>
<dbReference type="EMBL" id="BPLR01015422">
    <property type="protein sequence ID" value="GIY75964.1"/>
    <property type="molecule type" value="Genomic_DNA"/>
</dbReference>
<organism evidence="2 3">
    <name type="scientific">Caerostris extrusa</name>
    <name type="common">Bark spider</name>
    <name type="synonym">Caerostris bankana</name>
    <dbReference type="NCBI Taxonomy" id="172846"/>
    <lineage>
        <taxon>Eukaryota</taxon>
        <taxon>Metazoa</taxon>
        <taxon>Ecdysozoa</taxon>
        <taxon>Arthropoda</taxon>
        <taxon>Chelicerata</taxon>
        <taxon>Arachnida</taxon>
        <taxon>Araneae</taxon>
        <taxon>Araneomorphae</taxon>
        <taxon>Entelegynae</taxon>
        <taxon>Araneoidea</taxon>
        <taxon>Araneidae</taxon>
        <taxon>Caerostris</taxon>
    </lineage>
</organism>
<feature type="region of interest" description="Disordered" evidence="1">
    <location>
        <begin position="57"/>
        <end position="81"/>
    </location>
</feature>